<reference evidence="3 4" key="1">
    <citation type="submission" date="2019-03" db="EMBL/GenBank/DDBJ databases">
        <title>Genomic Encyclopedia of Type Strains, Phase IV (KMG-IV): sequencing the most valuable type-strain genomes for metagenomic binning, comparative biology and taxonomic classification.</title>
        <authorList>
            <person name="Goeker M."/>
        </authorList>
    </citation>
    <scope>NUCLEOTIDE SEQUENCE [LARGE SCALE GENOMIC DNA]</scope>
    <source>
        <strain evidence="3 4">DSM 46831</strain>
    </source>
</reference>
<dbReference type="SUPFAM" id="SSF53756">
    <property type="entry name" value="UDP-Glycosyltransferase/glycogen phosphorylase"/>
    <property type="match status" value="1"/>
</dbReference>
<evidence type="ECO:0000313" key="4">
    <source>
        <dbReference type="Proteomes" id="UP000294746"/>
    </source>
</evidence>
<comment type="caution">
    <text evidence="3">The sequence shown here is derived from an EMBL/GenBank/DDBJ whole genome shotgun (WGS) entry which is preliminary data.</text>
</comment>
<keyword evidence="4" id="KW-1185">Reference proteome</keyword>
<dbReference type="InterPro" id="IPR001296">
    <property type="entry name" value="Glyco_trans_1"/>
</dbReference>
<dbReference type="CDD" id="cd03801">
    <property type="entry name" value="GT4_PimA-like"/>
    <property type="match status" value="1"/>
</dbReference>
<dbReference type="PROSITE" id="PS51257">
    <property type="entry name" value="PROKAR_LIPOPROTEIN"/>
    <property type="match status" value="1"/>
</dbReference>
<name>A0A4R2SAV4_9BACL</name>
<dbReference type="Pfam" id="PF00534">
    <property type="entry name" value="Glycos_transf_1"/>
    <property type="match status" value="1"/>
</dbReference>
<dbReference type="GO" id="GO:0016757">
    <property type="term" value="F:glycosyltransferase activity"/>
    <property type="evidence" value="ECO:0007669"/>
    <property type="project" value="InterPro"/>
</dbReference>
<evidence type="ECO:0000313" key="3">
    <source>
        <dbReference type="EMBL" id="TCP69688.1"/>
    </source>
</evidence>
<keyword evidence="1 3" id="KW-0808">Transferase</keyword>
<dbReference type="PANTHER" id="PTHR46401:SF2">
    <property type="entry name" value="GLYCOSYLTRANSFERASE WBBK-RELATED"/>
    <property type="match status" value="1"/>
</dbReference>
<proteinExistence type="predicted"/>
<dbReference type="Gene3D" id="3.40.50.2000">
    <property type="entry name" value="Glycogen Phosphorylase B"/>
    <property type="match status" value="1"/>
</dbReference>
<dbReference type="AlphaFoldDB" id="A0A4R2SAV4"/>
<dbReference type="EMBL" id="SLXV01000006">
    <property type="protein sequence ID" value="TCP69688.1"/>
    <property type="molecule type" value="Genomic_DNA"/>
</dbReference>
<protein>
    <submittedName>
        <fullName evidence="3">Glycosyl transferase family 1</fullName>
    </submittedName>
</protein>
<dbReference type="GO" id="GO:0009103">
    <property type="term" value="P:lipopolysaccharide biosynthetic process"/>
    <property type="evidence" value="ECO:0007669"/>
    <property type="project" value="TreeGrafter"/>
</dbReference>
<dbReference type="Gene3D" id="3.40.50.11090">
    <property type="match status" value="1"/>
</dbReference>
<dbReference type="Proteomes" id="UP000294746">
    <property type="component" value="Unassembled WGS sequence"/>
</dbReference>
<feature type="domain" description="Glycosyl transferase family 1" evidence="2">
    <location>
        <begin position="149"/>
        <end position="301"/>
    </location>
</feature>
<accession>A0A4R2SAV4</accession>
<sequence length="333" mass="37671">MKVVIPVINLSIGGGCKVLSQLAHGLVQANHEVEIVIPHGASIHYPLTCKVTRVPEISRKYIPKGDIILANYYKTFEASYEAWPQQCVRYTMGYEPHYVPDREYAITLYQKKVPTITISKWLQKNLWTDNTQISTVISPGLDLDIYKPREKSIKPKGIRKILYIARNPAAQIKGYNDFIDSIEIVKKKSKMPFKVFFICPEKNIIPAHIPHKCFRPASEQAMADLYQKADLFVSTSWVEGFSLPPLEAMACGTPVVTTNSGGVTDFCIQKRTAVLVKKQNPQSIANGILTVLHNQKLANQLAFHGMQMAQQFSLEQFTQSMIRTFQEIITTRQ</sequence>
<evidence type="ECO:0000256" key="1">
    <source>
        <dbReference type="ARBA" id="ARBA00022679"/>
    </source>
</evidence>
<gene>
    <name evidence="3" type="ORF">EDD57_1062</name>
</gene>
<evidence type="ECO:0000259" key="2">
    <source>
        <dbReference type="Pfam" id="PF00534"/>
    </source>
</evidence>
<dbReference type="PANTHER" id="PTHR46401">
    <property type="entry name" value="GLYCOSYLTRANSFERASE WBBK-RELATED"/>
    <property type="match status" value="1"/>
</dbReference>
<organism evidence="3 4">
    <name type="scientific">Baia soyae</name>
    <dbReference type="NCBI Taxonomy" id="1544746"/>
    <lineage>
        <taxon>Bacteria</taxon>
        <taxon>Bacillati</taxon>
        <taxon>Bacillota</taxon>
        <taxon>Bacilli</taxon>
        <taxon>Bacillales</taxon>
        <taxon>Thermoactinomycetaceae</taxon>
        <taxon>Baia</taxon>
    </lineage>
</organism>